<protein>
    <recommendedName>
        <fullName evidence="3">Transcription factor domain-containing protein</fullName>
    </recommendedName>
</protein>
<evidence type="ECO:0008006" key="3">
    <source>
        <dbReference type="Google" id="ProtNLM"/>
    </source>
</evidence>
<gene>
    <name evidence="1" type="ORF">BO82DRAFT_356654</name>
</gene>
<sequence>MEGSMSEYPLHLEAFKQMNYMSTAANNVHPTSRLRLFLQTAFYLQSTLSDTTLNTQTGIPWPSNDSGYSKEFTETSNLNCAIDDHVLQHTYGITHRLVVGVRSITILFWHRLYYENQSQALPAELVGVISTIRKHVRAWDVTMEQDLLSFDEKSEGGLMKQVRDLHLCAFHHAIQIYLLTHLPQTSCESILPASEDVQFHVDQVAASLLQIEKLKYESRLLSGQRTASIMWPGFIAACESSPNSRKIWCRWWSHMLDYNIGNIELLWQTVQDIWHFSDEVESTKRIPHNIPLWRVFLAQAERTILPL</sequence>
<dbReference type="STRING" id="1448315.A0A319C2F9"/>
<dbReference type="AlphaFoldDB" id="A0A319C2F9"/>
<dbReference type="RefSeq" id="XP_025489485.1">
    <property type="nucleotide sequence ID" value="XM_025635794.1"/>
</dbReference>
<reference evidence="1 2" key="1">
    <citation type="submission" date="2016-12" db="EMBL/GenBank/DDBJ databases">
        <title>The genomes of Aspergillus section Nigri reveals drivers in fungal speciation.</title>
        <authorList>
            <consortium name="DOE Joint Genome Institute"/>
            <person name="Vesth T.C."/>
            <person name="Nybo J."/>
            <person name="Theobald S."/>
            <person name="Brandl J."/>
            <person name="Frisvad J.C."/>
            <person name="Nielsen K.F."/>
            <person name="Lyhne E.K."/>
            <person name="Kogle M.E."/>
            <person name="Kuo A."/>
            <person name="Riley R."/>
            <person name="Clum A."/>
            <person name="Nolan M."/>
            <person name="Lipzen A."/>
            <person name="Salamov A."/>
            <person name="Henrissat B."/>
            <person name="Wiebenga A."/>
            <person name="De Vries R.P."/>
            <person name="Grigoriev I.V."/>
            <person name="Mortensen U.H."/>
            <person name="Andersen M.R."/>
            <person name="Baker S.E."/>
        </authorList>
    </citation>
    <scope>NUCLEOTIDE SEQUENCE [LARGE SCALE GENOMIC DNA]</scope>
    <source>
        <strain evidence="1 2">CBS 121591</strain>
    </source>
</reference>
<organism evidence="1 2">
    <name type="scientific">Aspergillus uvarum CBS 121591</name>
    <dbReference type="NCBI Taxonomy" id="1448315"/>
    <lineage>
        <taxon>Eukaryota</taxon>
        <taxon>Fungi</taxon>
        <taxon>Dikarya</taxon>
        <taxon>Ascomycota</taxon>
        <taxon>Pezizomycotina</taxon>
        <taxon>Eurotiomycetes</taxon>
        <taxon>Eurotiomycetidae</taxon>
        <taxon>Eurotiales</taxon>
        <taxon>Aspergillaceae</taxon>
        <taxon>Aspergillus</taxon>
        <taxon>Aspergillus subgen. Circumdati</taxon>
    </lineage>
</organism>
<dbReference type="Pfam" id="PF11951">
    <property type="entry name" value="Fungal_trans_2"/>
    <property type="match status" value="1"/>
</dbReference>
<evidence type="ECO:0000313" key="2">
    <source>
        <dbReference type="Proteomes" id="UP000248340"/>
    </source>
</evidence>
<dbReference type="GeneID" id="37138535"/>
<proteinExistence type="predicted"/>
<dbReference type="Proteomes" id="UP000248340">
    <property type="component" value="Unassembled WGS sequence"/>
</dbReference>
<dbReference type="EMBL" id="KZ821721">
    <property type="protein sequence ID" value="PYH79285.1"/>
    <property type="molecule type" value="Genomic_DNA"/>
</dbReference>
<dbReference type="InterPro" id="IPR021858">
    <property type="entry name" value="Fun_TF"/>
</dbReference>
<name>A0A319C2F9_9EURO</name>
<evidence type="ECO:0000313" key="1">
    <source>
        <dbReference type="EMBL" id="PYH79285.1"/>
    </source>
</evidence>
<keyword evidence="2" id="KW-1185">Reference proteome</keyword>
<dbReference type="VEuPathDB" id="FungiDB:BO82DRAFT_356654"/>
<dbReference type="OrthoDB" id="3477330at2759"/>
<accession>A0A319C2F9</accession>